<dbReference type="AlphaFoldDB" id="E6UV63"/>
<dbReference type="OrthoDB" id="7023341at2"/>
<evidence type="ECO:0000313" key="2">
    <source>
        <dbReference type="Proteomes" id="UP000008917"/>
    </source>
</evidence>
<evidence type="ECO:0000313" key="1">
    <source>
        <dbReference type="EMBL" id="ADU37575.1"/>
    </source>
</evidence>
<name>E6UV63_VARPE</name>
<dbReference type="RefSeq" id="WP_013541802.1">
    <property type="nucleotide sequence ID" value="NC_014931.1"/>
</dbReference>
<proteinExistence type="predicted"/>
<organism evidence="1 2">
    <name type="scientific">Variovorax paradoxus (strain EPS)</name>
    <dbReference type="NCBI Taxonomy" id="595537"/>
    <lineage>
        <taxon>Bacteria</taxon>
        <taxon>Pseudomonadati</taxon>
        <taxon>Pseudomonadota</taxon>
        <taxon>Betaproteobacteria</taxon>
        <taxon>Burkholderiales</taxon>
        <taxon>Comamonadaceae</taxon>
        <taxon>Variovorax</taxon>
    </lineage>
</organism>
<dbReference type="EMBL" id="CP002417">
    <property type="protein sequence ID" value="ADU37575.1"/>
    <property type="molecule type" value="Genomic_DNA"/>
</dbReference>
<sequence>MRASMHLMHLHNATQGRIRRLQRLYGTTVLINAPHQNHQLGYLAIELDNLVISVLREFTISTIRQAKTRIGARIRVNQSLGPEEQIAAYILSIVNPVKYRRLNSPQSIRQTDEQTIRDPKETEKILSYAGATNLPSLQNALALNSGLFKNLKSIRHFYAHRGKDTFGKASVNAVSMGVLNTHHPDDILMYVISGRPHSVLEEWLIDASLFFELLME</sequence>
<dbReference type="eggNOG" id="ENOG502ZSB1">
    <property type="taxonomic scope" value="Bacteria"/>
</dbReference>
<reference evidence="2" key="1">
    <citation type="submission" date="2010-12" db="EMBL/GenBank/DDBJ databases">
        <title>Complete sequence of Variovorax paradoxus EPS.</title>
        <authorList>
            <consortium name="US DOE Joint Genome Institute"/>
            <person name="Lucas S."/>
            <person name="Copeland A."/>
            <person name="Lapidus A."/>
            <person name="Cheng J.-F."/>
            <person name="Goodwin L."/>
            <person name="Pitluck S."/>
            <person name="Teshima H."/>
            <person name="Detter J.C."/>
            <person name="Han C."/>
            <person name="Tapia R."/>
            <person name="Land M."/>
            <person name="Hauser L."/>
            <person name="Kyrpides N."/>
            <person name="Ivanova N."/>
            <person name="Ovchinnikova G."/>
            <person name="Orwin P."/>
            <person name="Han J.-I.G."/>
            <person name="Woyke T."/>
        </authorList>
    </citation>
    <scope>NUCLEOTIDE SEQUENCE [LARGE SCALE GENOMIC DNA]</scope>
    <source>
        <strain evidence="2">EPS</strain>
    </source>
</reference>
<gene>
    <name evidence="1" type="ordered locus">Varpa_3390</name>
</gene>
<dbReference type="HOGENOM" id="CLU_1277166_0_0_4"/>
<dbReference type="STRING" id="595537.Varpa_3390"/>
<dbReference type="KEGG" id="vpe:Varpa_3390"/>
<dbReference type="Proteomes" id="UP000008917">
    <property type="component" value="Chromosome"/>
</dbReference>
<protein>
    <submittedName>
        <fullName evidence="1">Uncharacterized protein</fullName>
    </submittedName>
</protein>
<accession>E6UV63</accession>
<reference evidence="1 2" key="2">
    <citation type="journal article" date="2013" name="Genome Announc.">
        <title>Genome of the Root-Associated Plant Growth-Promoting Bacterium Variovorax paradoxus Strain EPS.</title>
        <authorList>
            <person name="Han J.I."/>
            <person name="Spain J.C."/>
            <person name="Leadbetter J.R."/>
            <person name="Ovchinnikova G."/>
            <person name="Goodwin L.A."/>
            <person name="Han C.S."/>
            <person name="Woyke T."/>
            <person name="Davenport K.W."/>
            <person name="Orwin P.M."/>
        </authorList>
    </citation>
    <scope>NUCLEOTIDE SEQUENCE [LARGE SCALE GENOMIC DNA]</scope>
    <source>
        <strain evidence="1 2">EPS</strain>
    </source>
</reference>